<dbReference type="RefSeq" id="WP_150417724.1">
    <property type="nucleotide sequence ID" value="NZ_VYRZ01000001.1"/>
</dbReference>
<sequence>MTERIVSAYAAAARELADDHRAEARWYEALRADPLVDGLELSYTNGLHPEGSGRLAALLDPDWSVVVTAIRRTLGAGHRYPAYGLASADDAGRRAAVADVAAMRQHIRELERPVLAVELHSAPNRGRARSTTGDLERSLEEIVSWDWGGSRLIVEHCDAFRSSGEVQKGYLSLAEEMDAMAAVSARFGSELRIALNWGRSAIEAAAPEGAEHHLDLALDAGLLGAYFFSGAAAVESAYGGPWRDVHLPLDVDEPTSLLTTARVASAVRRLPRDLAYVGVKTTAHPERRGIDRLEETLRLLAVVDRCMRGAGPDHSS</sequence>
<dbReference type="InterPro" id="IPR036237">
    <property type="entry name" value="Xyl_isomerase-like_sf"/>
</dbReference>
<evidence type="ECO:0000313" key="1">
    <source>
        <dbReference type="EMBL" id="KAA9089104.1"/>
    </source>
</evidence>
<name>A0A5J5ISN9_9MICO</name>
<organism evidence="1 2">
    <name type="scientific">Microbacterium radiodurans</name>
    <dbReference type="NCBI Taxonomy" id="661398"/>
    <lineage>
        <taxon>Bacteria</taxon>
        <taxon>Bacillati</taxon>
        <taxon>Actinomycetota</taxon>
        <taxon>Actinomycetes</taxon>
        <taxon>Micrococcales</taxon>
        <taxon>Microbacteriaceae</taxon>
        <taxon>Microbacterium</taxon>
    </lineage>
</organism>
<dbReference type="InterPro" id="IPR032344">
    <property type="entry name" value="DUF4862"/>
</dbReference>
<accession>A0A5J5ISN9</accession>
<dbReference type="AlphaFoldDB" id="A0A5J5ISN9"/>
<reference evidence="2" key="1">
    <citation type="submission" date="2019-09" db="EMBL/GenBank/DDBJ databases">
        <title>Mumia zhuanghuii sp. nov. isolated from the intestinal contents of plateau pika (Ochotona curzoniae) in the Qinghai-Tibet plateau of China.</title>
        <authorList>
            <person name="Tian Z."/>
        </authorList>
    </citation>
    <scope>NUCLEOTIDE SEQUENCE [LARGE SCALE GENOMIC DNA]</scope>
    <source>
        <strain evidence="2">DSM 25564</strain>
    </source>
</reference>
<dbReference type="EMBL" id="VYRZ01000001">
    <property type="protein sequence ID" value="KAA9089104.1"/>
    <property type="molecule type" value="Genomic_DNA"/>
</dbReference>
<dbReference type="OrthoDB" id="7307665at2"/>
<comment type="caution">
    <text evidence="1">The sequence shown here is derived from an EMBL/GenBank/DDBJ whole genome shotgun (WGS) entry which is preliminary data.</text>
</comment>
<dbReference type="Pfam" id="PF16154">
    <property type="entry name" value="DUF4862"/>
    <property type="match status" value="1"/>
</dbReference>
<keyword evidence="2" id="KW-1185">Reference proteome</keyword>
<dbReference type="SUPFAM" id="SSF51658">
    <property type="entry name" value="Xylose isomerase-like"/>
    <property type="match status" value="1"/>
</dbReference>
<gene>
    <name evidence="1" type="ORF">F6B42_00960</name>
</gene>
<protein>
    <submittedName>
        <fullName evidence="1">DUF4862 family protein</fullName>
    </submittedName>
</protein>
<dbReference type="Proteomes" id="UP000327039">
    <property type="component" value="Unassembled WGS sequence"/>
</dbReference>
<proteinExistence type="predicted"/>
<evidence type="ECO:0000313" key="2">
    <source>
        <dbReference type="Proteomes" id="UP000327039"/>
    </source>
</evidence>